<dbReference type="AlphaFoldDB" id="B9BQR8"/>
<evidence type="ECO:0000313" key="1">
    <source>
        <dbReference type="EMBL" id="EEE06963.1"/>
    </source>
</evidence>
<dbReference type="Proteomes" id="UP000004535">
    <property type="component" value="Unassembled WGS sequence"/>
</dbReference>
<sequence>MRSQAQPSCRVEYRGSCRDRSVLFYSNGDAFASPYRGRDGRRIRYRGSSAPRRAPAAD</sequence>
<proteinExistence type="predicted"/>
<organism evidence="1 2">
    <name type="scientific">Burkholderia multivorans CGD2</name>
    <dbReference type="NCBI Taxonomy" id="513052"/>
    <lineage>
        <taxon>Bacteria</taxon>
        <taxon>Pseudomonadati</taxon>
        <taxon>Pseudomonadota</taxon>
        <taxon>Betaproteobacteria</taxon>
        <taxon>Burkholderiales</taxon>
        <taxon>Burkholderiaceae</taxon>
        <taxon>Burkholderia</taxon>
        <taxon>Burkholderia cepacia complex</taxon>
    </lineage>
</organism>
<comment type="caution">
    <text evidence="1">The sequence shown here is derived from an EMBL/GenBank/DDBJ whole genome shotgun (WGS) entry which is preliminary data.</text>
</comment>
<protein>
    <submittedName>
        <fullName evidence="1">Uncharacterized protein</fullName>
    </submittedName>
</protein>
<evidence type="ECO:0000313" key="2">
    <source>
        <dbReference type="Proteomes" id="UP000004535"/>
    </source>
</evidence>
<reference evidence="1 2" key="1">
    <citation type="journal article" date="2012" name="J. Bacteriol.">
        <title>Draft Genome Sequence Determination for Cystic Fibrosis and Chronic Granulomatous Disease Burkholderia multivorans Isolates.</title>
        <authorList>
            <person name="Varga J.J."/>
            <person name="Losada L."/>
            <person name="Zelazny A.M."/>
            <person name="Brinkac L."/>
            <person name="Harkins D."/>
            <person name="Radune D."/>
            <person name="Hostetler J."/>
            <person name="Sampaio E.P."/>
            <person name="Ronning C.M."/>
            <person name="Nierman W.C."/>
            <person name="Greenberg D.E."/>
            <person name="Holland S.M."/>
            <person name="Goldberg J.B."/>
        </authorList>
    </citation>
    <scope>NUCLEOTIDE SEQUENCE [LARGE SCALE GENOMIC DNA]</scope>
    <source>
        <strain evidence="1 2">CGD2</strain>
    </source>
</reference>
<accession>B9BQR8</accession>
<gene>
    <name evidence="1" type="ORF">BURMUCGD2_1100</name>
</gene>
<dbReference type="EMBL" id="ACFC01000005">
    <property type="protein sequence ID" value="EEE06963.1"/>
    <property type="molecule type" value="Genomic_DNA"/>
</dbReference>
<name>B9BQR8_9BURK</name>